<name>X1IKI0_9ZZZZ</name>
<dbReference type="AlphaFoldDB" id="X1IKI0"/>
<accession>X1IKI0</accession>
<organism evidence="1">
    <name type="scientific">marine sediment metagenome</name>
    <dbReference type="NCBI Taxonomy" id="412755"/>
    <lineage>
        <taxon>unclassified sequences</taxon>
        <taxon>metagenomes</taxon>
        <taxon>ecological metagenomes</taxon>
    </lineage>
</organism>
<feature type="non-terminal residue" evidence="1">
    <location>
        <position position="1"/>
    </location>
</feature>
<evidence type="ECO:0000313" key="1">
    <source>
        <dbReference type="EMBL" id="GAH82926.1"/>
    </source>
</evidence>
<comment type="caution">
    <text evidence="1">The sequence shown here is derived from an EMBL/GenBank/DDBJ whole genome shotgun (WGS) entry which is preliminary data.</text>
</comment>
<protein>
    <submittedName>
        <fullName evidence="1">Uncharacterized protein</fullName>
    </submittedName>
</protein>
<proteinExistence type="predicted"/>
<sequence length="42" mass="4822">ATDKNFELFNHPRLFLTCDILPHPQGVEELIINGINRTAPIY</sequence>
<dbReference type="EMBL" id="BARU01042260">
    <property type="protein sequence ID" value="GAH82926.1"/>
    <property type="molecule type" value="Genomic_DNA"/>
</dbReference>
<gene>
    <name evidence="1" type="ORF">S03H2_64970</name>
</gene>
<reference evidence="1" key="1">
    <citation type="journal article" date="2014" name="Front. Microbiol.">
        <title>High frequency of phylogenetically diverse reductive dehalogenase-homologous genes in deep subseafloor sedimentary metagenomes.</title>
        <authorList>
            <person name="Kawai M."/>
            <person name="Futagami T."/>
            <person name="Toyoda A."/>
            <person name="Takaki Y."/>
            <person name="Nishi S."/>
            <person name="Hori S."/>
            <person name="Arai W."/>
            <person name="Tsubouchi T."/>
            <person name="Morono Y."/>
            <person name="Uchiyama I."/>
            <person name="Ito T."/>
            <person name="Fujiyama A."/>
            <person name="Inagaki F."/>
            <person name="Takami H."/>
        </authorList>
    </citation>
    <scope>NUCLEOTIDE SEQUENCE</scope>
    <source>
        <strain evidence="1">Expedition CK06-06</strain>
    </source>
</reference>